<sequence length="745" mass="81418">MPIEQLQKLTHYKDVLHRMIPYLSAPKGSLPKEFKQDKLEAFEKQIVGIMETFKRRKLPQQQMMPQQAPQTMPPTQNGNKVQSLQQQQQIMSHMQQQEKHAQQLQQLGVPSSGTTSQSSSITSLQANALPNLQHSMMSMLQQSGMGTVQGNPVNSLQVSGLGSLQQTGINSLSQTAPNTLQQQVLKQQQEQQQQQLLQVQQNQPQLVFKDQDQMKQLQHQQHRQLQLQQQQHLLQQQQHLQQQKQQQTGQIPAQIHTQQVQQPLQQQISDGNIDLKMDMKMKQATVKQALLQQQQFKNRHLFPQQIQQQQQQQLKVGSPQNVSSPQILQAPSPQLSQQMSPQPDQQSFTSPALQIPKAGTPMQAATPPFMSPSPSMLPVTSPPIEDVDAKVTTAAMSLIANSQNIQTFQSATTTPNNAAIGTPGLSVSPLLDFSPSPTLGMAAQDGTQLHTLGTSLAEKSASNEPPLDRILKMIDTMSTKALSSSVREINSVISLSDKLAASAPGNGCRAAVGEDLAAVTKCRLQARSLMSQDGSYPSKRLKRSLDSIALSVISSDGSVVNSLYAADDLSSTDVESTVTSKVRRFGVEVSPSLEEEIREINDHLIDTVVDISEDATEDAAADGREGVVVTLSYHGVSINPSIAFRSQAFHMAVLSPVRLLIPPGYPDCLPVVLRLHLAPEYNHPVSSAARDKFARAIRCLPQPLMLGAMARAWDECARNAIAEAAASQGGGCFSSSIGVWESCSA</sequence>
<accession>A0ACC2EVX0</accession>
<evidence type="ECO:0000313" key="1">
    <source>
        <dbReference type="EMBL" id="KAJ7570704.1"/>
    </source>
</evidence>
<comment type="caution">
    <text evidence="1">The sequence shown here is derived from an EMBL/GenBank/DDBJ whole genome shotgun (WGS) entry which is preliminary data.</text>
</comment>
<keyword evidence="2" id="KW-1185">Reference proteome</keyword>
<organism evidence="1 2">
    <name type="scientific">Diphasiastrum complanatum</name>
    <name type="common">Issler's clubmoss</name>
    <name type="synonym">Lycopodium complanatum</name>
    <dbReference type="NCBI Taxonomy" id="34168"/>
    <lineage>
        <taxon>Eukaryota</taxon>
        <taxon>Viridiplantae</taxon>
        <taxon>Streptophyta</taxon>
        <taxon>Embryophyta</taxon>
        <taxon>Tracheophyta</taxon>
        <taxon>Lycopodiopsida</taxon>
        <taxon>Lycopodiales</taxon>
        <taxon>Lycopodiaceae</taxon>
        <taxon>Lycopodioideae</taxon>
        <taxon>Diphasiastrum</taxon>
    </lineage>
</organism>
<gene>
    <name evidence="1" type="ORF">O6H91_01G132400</name>
</gene>
<name>A0ACC2EVX0_DIPCM</name>
<dbReference type="EMBL" id="CM055092">
    <property type="protein sequence ID" value="KAJ7570704.1"/>
    <property type="molecule type" value="Genomic_DNA"/>
</dbReference>
<dbReference type="Proteomes" id="UP001162992">
    <property type="component" value="Chromosome 1"/>
</dbReference>
<reference evidence="2" key="1">
    <citation type="journal article" date="2024" name="Proc. Natl. Acad. Sci. U.S.A.">
        <title>Extraordinary preservation of gene collinearity over three hundred million years revealed in homosporous lycophytes.</title>
        <authorList>
            <person name="Li C."/>
            <person name="Wickell D."/>
            <person name="Kuo L.Y."/>
            <person name="Chen X."/>
            <person name="Nie B."/>
            <person name="Liao X."/>
            <person name="Peng D."/>
            <person name="Ji J."/>
            <person name="Jenkins J."/>
            <person name="Williams M."/>
            <person name="Shu S."/>
            <person name="Plott C."/>
            <person name="Barry K."/>
            <person name="Rajasekar S."/>
            <person name="Grimwood J."/>
            <person name="Han X."/>
            <person name="Sun S."/>
            <person name="Hou Z."/>
            <person name="He W."/>
            <person name="Dai G."/>
            <person name="Sun C."/>
            <person name="Schmutz J."/>
            <person name="Leebens-Mack J.H."/>
            <person name="Li F.W."/>
            <person name="Wang L."/>
        </authorList>
    </citation>
    <scope>NUCLEOTIDE SEQUENCE [LARGE SCALE GENOMIC DNA]</scope>
    <source>
        <strain evidence="2">cv. PW_Plant_1</strain>
    </source>
</reference>
<proteinExistence type="predicted"/>
<protein>
    <submittedName>
        <fullName evidence="1">Uncharacterized protein</fullName>
    </submittedName>
</protein>
<evidence type="ECO:0000313" key="2">
    <source>
        <dbReference type="Proteomes" id="UP001162992"/>
    </source>
</evidence>